<organism evidence="2 3">
    <name type="scientific">Oryza sativa subsp. japonica</name>
    <name type="common">Rice</name>
    <dbReference type="NCBI Taxonomy" id="39947"/>
    <lineage>
        <taxon>Eukaryota</taxon>
        <taxon>Viridiplantae</taxon>
        <taxon>Streptophyta</taxon>
        <taxon>Embryophyta</taxon>
        <taxon>Tracheophyta</taxon>
        <taxon>Spermatophyta</taxon>
        <taxon>Magnoliopsida</taxon>
        <taxon>Liliopsida</taxon>
        <taxon>Poales</taxon>
        <taxon>Poaceae</taxon>
        <taxon>BOP clade</taxon>
        <taxon>Oryzoideae</taxon>
        <taxon>Oryzeae</taxon>
        <taxon>Oryzinae</taxon>
        <taxon>Oryza</taxon>
        <taxon>Oryza sativa</taxon>
    </lineage>
</organism>
<feature type="region of interest" description="Disordered" evidence="1">
    <location>
        <begin position="51"/>
        <end position="79"/>
    </location>
</feature>
<protein>
    <submittedName>
        <fullName evidence="2">Os02g0537750 protein</fullName>
    </submittedName>
</protein>
<reference evidence="3" key="1">
    <citation type="journal article" date="2005" name="Nature">
        <title>The map-based sequence of the rice genome.</title>
        <authorList>
            <consortium name="International rice genome sequencing project (IRGSP)"/>
            <person name="Matsumoto T."/>
            <person name="Wu J."/>
            <person name="Kanamori H."/>
            <person name="Katayose Y."/>
            <person name="Fujisawa M."/>
            <person name="Namiki N."/>
            <person name="Mizuno H."/>
            <person name="Yamamoto K."/>
            <person name="Antonio B.A."/>
            <person name="Baba T."/>
            <person name="Sakata K."/>
            <person name="Nagamura Y."/>
            <person name="Aoki H."/>
            <person name="Arikawa K."/>
            <person name="Arita K."/>
            <person name="Bito T."/>
            <person name="Chiden Y."/>
            <person name="Fujitsuka N."/>
            <person name="Fukunaka R."/>
            <person name="Hamada M."/>
            <person name="Harada C."/>
            <person name="Hayashi A."/>
            <person name="Hijishita S."/>
            <person name="Honda M."/>
            <person name="Hosokawa S."/>
            <person name="Ichikawa Y."/>
            <person name="Idonuma A."/>
            <person name="Iijima M."/>
            <person name="Ikeda M."/>
            <person name="Ikeno M."/>
            <person name="Ito K."/>
            <person name="Ito S."/>
            <person name="Ito T."/>
            <person name="Ito Y."/>
            <person name="Ito Y."/>
            <person name="Iwabuchi A."/>
            <person name="Kamiya K."/>
            <person name="Karasawa W."/>
            <person name="Kurita K."/>
            <person name="Katagiri S."/>
            <person name="Kikuta A."/>
            <person name="Kobayashi H."/>
            <person name="Kobayashi N."/>
            <person name="Machita K."/>
            <person name="Maehara T."/>
            <person name="Masukawa M."/>
            <person name="Mizubayashi T."/>
            <person name="Mukai Y."/>
            <person name="Nagasaki H."/>
            <person name="Nagata Y."/>
            <person name="Naito S."/>
            <person name="Nakashima M."/>
            <person name="Nakama Y."/>
            <person name="Nakamichi Y."/>
            <person name="Nakamura M."/>
            <person name="Meguro A."/>
            <person name="Negishi M."/>
            <person name="Ohta I."/>
            <person name="Ohta T."/>
            <person name="Okamoto M."/>
            <person name="Ono N."/>
            <person name="Saji S."/>
            <person name="Sakaguchi M."/>
            <person name="Sakai K."/>
            <person name="Shibata M."/>
            <person name="Shimokawa T."/>
            <person name="Song J."/>
            <person name="Takazaki Y."/>
            <person name="Terasawa K."/>
            <person name="Tsugane M."/>
            <person name="Tsuji K."/>
            <person name="Ueda S."/>
            <person name="Waki K."/>
            <person name="Yamagata H."/>
            <person name="Yamamoto M."/>
            <person name="Yamamoto S."/>
            <person name="Yamane H."/>
            <person name="Yoshiki S."/>
            <person name="Yoshihara R."/>
            <person name="Yukawa K."/>
            <person name="Zhong H."/>
            <person name="Yano M."/>
            <person name="Yuan Q."/>
            <person name="Ouyang S."/>
            <person name="Liu J."/>
            <person name="Jones K.M."/>
            <person name="Gansberger K."/>
            <person name="Moffat K."/>
            <person name="Hill J."/>
            <person name="Bera J."/>
            <person name="Fadrosh D."/>
            <person name="Jin S."/>
            <person name="Johri S."/>
            <person name="Kim M."/>
            <person name="Overton L."/>
            <person name="Reardon M."/>
            <person name="Tsitrin T."/>
            <person name="Vuong H."/>
            <person name="Weaver B."/>
            <person name="Ciecko A."/>
            <person name="Tallon L."/>
            <person name="Jackson J."/>
            <person name="Pai G."/>
            <person name="Aken S.V."/>
            <person name="Utterback T."/>
            <person name="Reidmuller S."/>
            <person name="Feldblyum T."/>
            <person name="Hsiao J."/>
            <person name="Zismann V."/>
            <person name="Iobst S."/>
            <person name="de Vazeille A.R."/>
            <person name="Buell C.R."/>
            <person name="Ying K."/>
            <person name="Li Y."/>
            <person name="Lu T."/>
            <person name="Huang Y."/>
            <person name="Zhao Q."/>
            <person name="Feng Q."/>
            <person name="Zhang L."/>
            <person name="Zhu J."/>
            <person name="Weng Q."/>
            <person name="Mu J."/>
            <person name="Lu Y."/>
            <person name="Fan D."/>
            <person name="Liu Y."/>
            <person name="Guan J."/>
            <person name="Zhang Y."/>
            <person name="Yu S."/>
            <person name="Liu X."/>
            <person name="Zhang Y."/>
            <person name="Hong G."/>
            <person name="Han B."/>
            <person name="Choisne N."/>
            <person name="Demange N."/>
            <person name="Orjeda G."/>
            <person name="Samain S."/>
            <person name="Cattolico L."/>
            <person name="Pelletier E."/>
            <person name="Couloux A."/>
            <person name="Segurens B."/>
            <person name="Wincker P."/>
            <person name="D'Hont A."/>
            <person name="Scarpelli C."/>
            <person name="Weissenbach J."/>
            <person name="Salanoubat M."/>
            <person name="Quetier F."/>
            <person name="Yu Y."/>
            <person name="Kim H.R."/>
            <person name="Rambo T."/>
            <person name="Currie J."/>
            <person name="Collura K."/>
            <person name="Luo M."/>
            <person name="Yang T."/>
            <person name="Ammiraju J.S.S."/>
            <person name="Engler F."/>
            <person name="Soderlund C."/>
            <person name="Wing R.A."/>
            <person name="Palmer L.E."/>
            <person name="de la Bastide M."/>
            <person name="Spiegel L."/>
            <person name="Nascimento L."/>
            <person name="Zutavern T."/>
            <person name="O'Shaughnessy A."/>
            <person name="Dike S."/>
            <person name="Dedhia N."/>
            <person name="Preston R."/>
            <person name="Balija V."/>
            <person name="McCombie W.R."/>
            <person name="Chow T."/>
            <person name="Chen H."/>
            <person name="Chung M."/>
            <person name="Chen C."/>
            <person name="Shaw J."/>
            <person name="Wu H."/>
            <person name="Hsiao K."/>
            <person name="Chao Y."/>
            <person name="Chu M."/>
            <person name="Cheng C."/>
            <person name="Hour A."/>
            <person name="Lee P."/>
            <person name="Lin S."/>
            <person name="Lin Y."/>
            <person name="Liou J."/>
            <person name="Liu S."/>
            <person name="Hsing Y."/>
            <person name="Raghuvanshi S."/>
            <person name="Mohanty A."/>
            <person name="Bharti A.K."/>
            <person name="Gaur A."/>
            <person name="Gupta V."/>
            <person name="Kumar D."/>
            <person name="Ravi V."/>
            <person name="Vij S."/>
            <person name="Kapur A."/>
            <person name="Khurana P."/>
            <person name="Khurana P."/>
            <person name="Khurana J.P."/>
            <person name="Tyagi A.K."/>
            <person name="Gaikwad K."/>
            <person name="Singh A."/>
            <person name="Dalal V."/>
            <person name="Srivastava S."/>
            <person name="Dixit A."/>
            <person name="Pal A.K."/>
            <person name="Ghazi I.A."/>
            <person name="Yadav M."/>
            <person name="Pandit A."/>
            <person name="Bhargava A."/>
            <person name="Sureshbabu K."/>
            <person name="Batra K."/>
            <person name="Sharma T.R."/>
            <person name="Mohapatra T."/>
            <person name="Singh N.K."/>
            <person name="Messing J."/>
            <person name="Nelson A.B."/>
            <person name="Fuks G."/>
            <person name="Kavchok S."/>
            <person name="Keizer G."/>
            <person name="Linton E."/>
            <person name="Llaca V."/>
            <person name="Song R."/>
            <person name="Tanyolac B."/>
            <person name="Young S."/>
            <person name="Ho-Il K."/>
            <person name="Hahn J.H."/>
            <person name="Sangsakoo G."/>
            <person name="Vanavichit A."/>
            <person name="de Mattos Luiz.A.T."/>
            <person name="Zimmer P.D."/>
            <person name="Malone G."/>
            <person name="Dellagostin O."/>
            <person name="de Oliveira A.C."/>
            <person name="Bevan M."/>
            <person name="Bancroft I."/>
            <person name="Minx P."/>
            <person name="Cordum H."/>
            <person name="Wilson R."/>
            <person name="Cheng Z."/>
            <person name="Jin W."/>
            <person name="Jiang J."/>
            <person name="Leong S.A."/>
            <person name="Iwama H."/>
            <person name="Gojobori T."/>
            <person name="Itoh T."/>
            <person name="Niimura Y."/>
            <person name="Fujii Y."/>
            <person name="Habara T."/>
            <person name="Sakai H."/>
            <person name="Sato Y."/>
            <person name="Wilson G."/>
            <person name="Kumar K."/>
            <person name="McCouch S."/>
            <person name="Juretic N."/>
            <person name="Hoen D."/>
            <person name="Wright S."/>
            <person name="Bruskiewich R."/>
            <person name="Bureau T."/>
            <person name="Miyao A."/>
            <person name="Hirochika H."/>
            <person name="Nishikawa T."/>
            <person name="Kadowaki K."/>
            <person name="Sugiura M."/>
            <person name="Burr B."/>
            <person name="Sasaki T."/>
        </authorList>
    </citation>
    <scope>NUCLEOTIDE SEQUENCE [LARGE SCALE GENOMIC DNA]</scope>
    <source>
        <strain evidence="3">cv. Nipponbare</strain>
    </source>
</reference>
<dbReference type="AlphaFoldDB" id="A0A0P0VJY8"/>
<feature type="region of interest" description="Disordered" evidence="1">
    <location>
        <begin position="1"/>
        <end position="23"/>
    </location>
</feature>
<evidence type="ECO:0000313" key="2">
    <source>
        <dbReference type="EMBL" id="BAS79078.1"/>
    </source>
</evidence>
<name>A0A0P0VJY8_ORYSJ</name>
<keyword evidence="3" id="KW-1185">Reference proteome</keyword>
<feature type="compositionally biased region" description="Basic residues" evidence="1">
    <location>
        <begin position="56"/>
        <end position="71"/>
    </location>
</feature>
<sequence>MGHRRRHPSMGQRPLRSFGGHGEAEAAPVGFLTSEAVALAWRSSSASLRCGLAPRPQHRHDRHGGCRRRHPPPPAPPPAALELAAAMARPRLRQQASSPAK</sequence>
<dbReference type="Proteomes" id="UP000059680">
    <property type="component" value="Chromosome 2"/>
</dbReference>
<evidence type="ECO:0000256" key="1">
    <source>
        <dbReference type="SAM" id="MobiDB-lite"/>
    </source>
</evidence>
<proteinExistence type="predicted"/>
<dbReference type="InParanoid" id="A0A0P0VJY8"/>
<dbReference type="EMBL" id="AP014958">
    <property type="protein sequence ID" value="BAS79078.1"/>
    <property type="molecule type" value="Genomic_DNA"/>
</dbReference>
<accession>A0A0P0VJY8</accession>
<dbReference type="PaxDb" id="39947-A0A0P0VJY8"/>
<evidence type="ECO:0000313" key="3">
    <source>
        <dbReference type="Proteomes" id="UP000059680"/>
    </source>
</evidence>
<reference evidence="2 3" key="3">
    <citation type="journal article" date="2013" name="Rice">
        <title>Improvement of the Oryza sativa Nipponbare reference genome using next generation sequence and optical map data.</title>
        <authorList>
            <person name="Kawahara Y."/>
            <person name="de la Bastide M."/>
            <person name="Hamilton J.P."/>
            <person name="Kanamori H."/>
            <person name="McCombie W.R."/>
            <person name="Ouyang S."/>
            <person name="Schwartz D.C."/>
            <person name="Tanaka T."/>
            <person name="Wu J."/>
            <person name="Zhou S."/>
            <person name="Childs K.L."/>
            <person name="Davidson R.M."/>
            <person name="Lin H."/>
            <person name="Quesada-Ocampo L."/>
            <person name="Vaillancourt B."/>
            <person name="Sakai H."/>
            <person name="Lee S.S."/>
            <person name="Kim J."/>
            <person name="Numa H."/>
            <person name="Itoh T."/>
            <person name="Buell C.R."/>
            <person name="Matsumoto T."/>
        </authorList>
    </citation>
    <scope>NUCLEOTIDE SEQUENCE [LARGE SCALE GENOMIC DNA]</scope>
    <source>
        <strain evidence="3">cv. Nipponbare</strain>
    </source>
</reference>
<gene>
    <name evidence="2" type="ordered locus">Os02g0537750</name>
    <name evidence="2" type="ORF">OSNPB_020537750</name>
</gene>
<reference evidence="2 3" key="2">
    <citation type="journal article" date="2013" name="Plant Cell Physiol.">
        <title>Rice Annotation Project Database (RAP-DB): an integrative and interactive database for rice genomics.</title>
        <authorList>
            <person name="Sakai H."/>
            <person name="Lee S.S."/>
            <person name="Tanaka T."/>
            <person name="Numa H."/>
            <person name="Kim J."/>
            <person name="Kawahara Y."/>
            <person name="Wakimoto H."/>
            <person name="Yang C.C."/>
            <person name="Iwamoto M."/>
            <person name="Abe T."/>
            <person name="Yamada Y."/>
            <person name="Muto A."/>
            <person name="Inokuchi H."/>
            <person name="Ikemura T."/>
            <person name="Matsumoto T."/>
            <person name="Sasaki T."/>
            <person name="Itoh T."/>
        </authorList>
    </citation>
    <scope>NUCLEOTIDE SEQUENCE [LARGE SCALE GENOMIC DNA]</scope>
    <source>
        <strain evidence="3">cv. Nipponbare</strain>
    </source>
</reference>